<protein>
    <submittedName>
        <fullName evidence="10">Multidrug effflux MFS transporter</fullName>
    </submittedName>
</protein>
<evidence type="ECO:0000313" key="11">
    <source>
        <dbReference type="Proteomes" id="UP000323876"/>
    </source>
</evidence>
<comment type="similarity">
    <text evidence="2">Belongs to the major facilitator superfamily. Bcr/CmlA family.</text>
</comment>
<feature type="transmembrane region" description="Helical" evidence="8">
    <location>
        <begin position="173"/>
        <end position="193"/>
    </location>
</feature>
<sequence length="414" mass="42592">MGTSTLDQSADSGLRSIRLIAVLGALSAFGPVTTDLYLPSLPQTAAALHTSQSGVQSSLTACLIGLAFGQLLVGPISDARGRRGPLVAGMMLFCATSLLCAIAPNVLVFDLFRLLQGIAGAAGIVISFAVVRDVYHGAAAGKAFSILLAVNGVAPIIAPVAGGQLLRFVDWRGVFLVLAGLGVVFLVLAYRWVPETLPVDHRRGGGIVMMGHDMRQVVRDRSFVGYALVVGLTFGAMVAYISASSFVFQEVYRASPQLFSVFFAINGAGILVANAANARLLSRRSPRTLLDIGLIGSALGGLAVLVVVAVGSLGLWFLVPALFLMVSSIGFIMPNAAALALEPHGATAGSASAVLGCTQFLFGAVVAPLVGLGGVSAVPMGIATVTLCALAVIVRTALCRTVIRDRAAHEKIAA</sequence>
<dbReference type="InterPro" id="IPR020846">
    <property type="entry name" value="MFS_dom"/>
</dbReference>
<dbReference type="GO" id="GO:0042910">
    <property type="term" value="F:xenobiotic transmembrane transporter activity"/>
    <property type="evidence" value="ECO:0007669"/>
    <property type="project" value="InterPro"/>
</dbReference>
<keyword evidence="4" id="KW-1003">Cell membrane</keyword>
<dbReference type="Proteomes" id="UP000323876">
    <property type="component" value="Unassembled WGS sequence"/>
</dbReference>
<evidence type="ECO:0000256" key="8">
    <source>
        <dbReference type="SAM" id="Phobius"/>
    </source>
</evidence>
<evidence type="ECO:0000256" key="2">
    <source>
        <dbReference type="ARBA" id="ARBA00006236"/>
    </source>
</evidence>
<dbReference type="SUPFAM" id="SSF103473">
    <property type="entry name" value="MFS general substrate transporter"/>
    <property type="match status" value="1"/>
</dbReference>
<dbReference type="PANTHER" id="PTHR23502">
    <property type="entry name" value="MAJOR FACILITATOR SUPERFAMILY"/>
    <property type="match status" value="1"/>
</dbReference>
<dbReference type="OrthoDB" id="9814303at2"/>
<keyword evidence="11" id="KW-1185">Reference proteome</keyword>
<feature type="transmembrane region" description="Helical" evidence="8">
    <location>
        <begin position="16"/>
        <end position="34"/>
    </location>
</feature>
<feature type="transmembrane region" description="Helical" evidence="8">
    <location>
        <begin position="143"/>
        <end position="161"/>
    </location>
</feature>
<reference evidence="10 11" key="1">
    <citation type="submission" date="2019-09" db="EMBL/GenBank/DDBJ databases">
        <authorList>
            <person name="Wang X."/>
        </authorList>
    </citation>
    <scope>NUCLEOTIDE SEQUENCE [LARGE SCALE GENOMIC DNA]</scope>
    <source>
        <strain evidence="10 11">CICC 11023</strain>
    </source>
</reference>
<evidence type="ECO:0000256" key="7">
    <source>
        <dbReference type="ARBA" id="ARBA00023136"/>
    </source>
</evidence>
<feature type="transmembrane region" description="Helical" evidence="8">
    <location>
        <begin position="377"/>
        <end position="398"/>
    </location>
</feature>
<dbReference type="EMBL" id="VXLC01000021">
    <property type="protein sequence ID" value="KAA8884448.1"/>
    <property type="molecule type" value="Genomic_DNA"/>
</dbReference>
<keyword evidence="3" id="KW-0813">Transport</keyword>
<comment type="caution">
    <text evidence="10">The sequence shown here is derived from an EMBL/GenBank/DDBJ whole genome shotgun (WGS) entry which is preliminary data.</text>
</comment>
<feature type="transmembrane region" description="Helical" evidence="8">
    <location>
        <begin position="114"/>
        <end position="131"/>
    </location>
</feature>
<keyword evidence="6 8" id="KW-1133">Transmembrane helix</keyword>
<dbReference type="InterPro" id="IPR004812">
    <property type="entry name" value="Efflux_drug-R_Bcr/CmlA"/>
</dbReference>
<evidence type="ECO:0000313" key="10">
    <source>
        <dbReference type="EMBL" id="KAA8884448.1"/>
    </source>
</evidence>
<keyword evidence="7 8" id="KW-0472">Membrane</keyword>
<evidence type="ECO:0000256" key="5">
    <source>
        <dbReference type="ARBA" id="ARBA00022692"/>
    </source>
</evidence>
<dbReference type="CDD" id="cd17320">
    <property type="entry name" value="MFS_MdfA_MDR_like"/>
    <property type="match status" value="1"/>
</dbReference>
<dbReference type="Pfam" id="PF07690">
    <property type="entry name" value="MFS_1"/>
    <property type="match status" value="1"/>
</dbReference>
<dbReference type="NCBIfam" id="TIGR00710">
    <property type="entry name" value="efflux_Bcr_CflA"/>
    <property type="match status" value="1"/>
</dbReference>
<comment type="subcellular location">
    <subcellularLocation>
        <location evidence="1">Cell membrane</location>
        <topology evidence="1">Multi-pass membrane protein</topology>
    </subcellularLocation>
</comment>
<feature type="transmembrane region" description="Helical" evidence="8">
    <location>
        <begin position="223"/>
        <end position="246"/>
    </location>
</feature>
<feature type="transmembrane region" description="Helical" evidence="8">
    <location>
        <begin position="54"/>
        <end position="74"/>
    </location>
</feature>
<organism evidence="10 11">
    <name type="scientific">Nocardia colli</name>
    <dbReference type="NCBI Taxonomy" id="2545717"/>
    <lineage>
        <taxon>Bacteria</taxon>
        <taxon>Bacillati</taxon>
        <taxon>Actinomycetota</taxon>
        <taxon>Actinomycetes</taxon>
        <taxon>Mycobacteriales</taxon>
        <taxon>Nocardiaceae</taxon>
        <taxon>Nocardia</taxon>
    </lineage>
</organism>
<dbReference type="AlphaFoldDB" id="A0A5N0E4V0"/>
<dbReference type="GO" id="GO:0005886">
    <property type="term" value="C:plasma membrane"/>
    <property type="evidence" value="ECO:0007669"/>
    <property type="project" value="UniProtKB-SubCell"/>
</dbReference>
<feature type="transmembrane region" description="Helical" evidence="8">
    <location>
        <begin position="353"/>
        <end position="371"/>
    </location>
</feature>
<feature type="transmembrane region" description="Helical" evidence="8">
    <location>
        <begin position="86"/>
        <end position="108"/>
    </location>
</feature>
<name>A0A5N0E4V0_9NOCA</name>
<feature type="transmembrane region" description="Helical" evidence="8">
    <location>
        <begin position="258"/>
        <end position="276"/>
    </location>
</feature>
<dbReference type="GO" id="GO:1990961">
    <property type="term" value="P:xenobiotic detoxification by transmembrane export across the plasma membrane"/>
    <property type="evidence" value="ECO:0007669"/>
    <property type="project" value="InterPro"/>
</dbReference>
<gene>
    <name evidence="10" type="ORF">F3087_35040</name>
</gene>
<evidence type="ECO:0000259" key="9">
    <source>
        <dbReference type="PROSITE" id="PS50850"/>
    </source>
</evidence>
<feature type="domain" description="Major facilitator superfamily (MFS) profile" evidence="9">
    <location>
        <begin position="16"/>
        <end position="407"/>
    </location>
</feature>
<evidence type="ECO:0000256" key="6">
    <source>
        <dbReference type="ARBA" id="ARBA00022989"/>
    </source>
</evidence>
<feature type="transmembrane region" description="Helical" evidence="8">
    <location>
        <begin position="316"/>
        <end position="341"/>
    </location>
</feature>
<feature type="transmembrane region" description="Helical" evidence="8">
    <location>
        <begin position="288"/>
        <end position="310"/>
    </location>
</feature>
<dbReference type="PANTHER" id="PTHR23502:SF132">
    <property type="entry name" value="POLYAMINE TRANSPORTER 2-RELATED"/>
    <property type="match status" value="1"/>
</dbReference>
<dbReference type="FunFam" id="1.20.1720.10:FF:000005">
    <property type="entry name" value="Bcr/CflA family efflux transporter"/>
    <property type="match status" value="1"/>
</dbReference>
<dbReference type="PROSITE" id="PS50850">
    <property type="entry name" value="MFS"/>
    <property type="match status" value="1"/>
</dbReference>
<dbReference type="InterPro" id="IPR036259">
    <property type="entry name" value="MFS_trans_sf"/>
</dbReference>
<dbReference type="InterPro" id="IPR011701">
    <property type="entry name" value="MFS"/>
</dbReference>
<dbReference type="Gene3D" id="1.20.1720.10">
    <property type="entry name" value="Multidrug resistance protein D"/>
    <property type="match status" value="1"/>
</dbReference>
<proteinExistence type="inferred from homology"/>
<accession>A0A5N0E4V0</accession>
<evidence type="ECO:0000256" key="3">
    <source>
        <dbReference type="ARBA" id="ARBA00022448"/>
    </source>
</evidence>
<evidence type="ECO:0000256" key="4">
    <source>
        <dbReference type="ARBA" id="ARBA00022475"/>
    </source>
</evidence>
<keyword evidence="5 8" id="KW-0812">Transmembrane</keyword>
<evidence type="ECO:0000256" key="1">
    <source>
        <dbReference type="ARBA" id="ARBA00004651"/>
    </source>
</evidence>